<evidence type="ECO:0000259" key="3">
    <source>
        <dbReference type="Pfam" id="PF01494"/>
    </source>
</evidence>
<evidence type="ECO:0000256" key="1">
    <source>
        <dbReference type="ARBA" id="ARBA00023002"/>
    </source>
</evidence>
<dbReference type="GO" id="GO:0071949">
    <property type="term" value="F:FAD binding"/>
    <property type="evidence" value="ECO:0007669"/>
    <property type="project" value="InterPro"/>
</dbReference>
<reference evidence="4" key="1">
    <citation type="submission" date="2018-05" db="EMBL/GenBank/DDBJ databases">
        <authorList>
            <person name="Lanie J.A."/>
            <person name="Ng W.-L."/>
            <person name="Kazmierczak K.M."/>
            <person name="Andrzejewski T.M."/>
            <person name="Davidsen T.M."/>
            <person name="Wayne K.J."/>
            <person name="Tettelin H."/>
            <person name="Glass J.I."/>
            <person name="Rusch D."/>
            <person name="Podicherti R."/>
            <person name="Tsui H.-C.T."/>
            <person name="Winkler M.E."/>
        </authorList>
    </citation>
    <scope>NUCLEOTIDE SEQUENCE</scope>
</reference>
<gene>
    <name evidence="4" type="ORF">METZ01_LOCUS223705</name>
</gene>
<feature type="domain" description="FAD-binding" evidence="3">
    <location>
        <begin position="5"/>
        <end position="62"/>
    </location>
</feature>
<dbReference type="Pfam" id="PF01494">
    <property type="entry name" value="FAD_binding_3"/>
    <property type="match status" value="1"/>
</dbReference>
<protein>
    <recommendedName>
        <fullName evidence="3">FAD-binding domain-containing protein</fullName>
    </recommendedName>
</protein>
<dbReference type="SUPFAM" id="SSF51905">
    <property type="entry name" value="FAD/NAD(P)-binding domain"/>
    <property type="match status" value="1"/>
</dbReference>
<sequence length="147" mass="15991">MSKDKVVIAGGGIGGLALALTLNQIGIECIVCESVRNPRPLGVGINLQPNAVREMFDLGFTAADMNEFGVPAKEWALVGLKGQEIYSEPRGILAGYSWPQYAVHRGEFHMALYRRFRDLAGDDAIRLGCRATGYDIHKNGTVSLQLD</sequence>
<keyword evidence="2" id="KW-0503">Monooxygenase</keyword>
<feature type="non-terminal residue" evidence="4">
    <location>
        <position position="147"/>
    </location>
</feature>
<organism evidence="4">
    <name type="scientific">marine metagenome</name>
    <dbReference type="NCBI Taxonomy" id="408172"/>
    <lineage>
        <taxon>unclassified sequences</taxon>
        <taxon>metagenomes</taxon>
        <taxon>ecological metagenomes</taxon>
    </lineage>
</organism>
<dbReference type="PANTHER" id="PTHR13789">
    <property type="entry name" value="MONOOXYGENASE"/>
    <property type="match status" value="1"/>
</dbReference>
<name>A0A382G9H7_9ZZZZ</name>
<keyword evidence="1" id="KW-0560">Oxidoreductase</keyword>
<dbReference type="InterPro" id="IPR050493">
    <property type="entry name" value="FAD-dep_Monooxygenase_BioMet"/>
</dbReference>
<accession>A0A382G9H7</accession>
<dbReference type="PANTHER" id="PTHR13789:SF268">
    <property type="entry name" value="5-METHYLPHENAZINE-1-CARBOXYLATE 1-MONOOXYGENASE"/>
    <property type="match status" value="1"/>
</dbReference>
<dbReference type="AlphaFoldDB" id="A0A382G9H7"/>
<dbReference type="Gene3D" id="3.50.50.60">
    <property type="entry name" value="FAD/NAD(P)-binding domain"/>
    <property type="match status" value="1"/>
</dbReference>
<evidence type="ECO:0000256" key="2">
    <source>
        <dbReference type="ARBA" id="ARBA00023033"/>
    </source>
</evidence>
<dbReference type="InterPro" id="IPR002938">
    <property type="entry name" value="FAD-bd"/>
</dbReference>
<proteinExistence type="predicted"/>
<evidence type="ECO:0000313" key="4">
    <source>
        <dbReference type="EMBL" id="SVB70851.1"/>
    </source>
</evidence>
<dbReference type="EMBL" id="UINC01053841">
    <property type="protein sequence ID" value="SVB70851.1"/>
    <property type="molecule type" value="Genomic_DNA"/>
</dbReference>
<dbReference type="GO" id="GO:0004497">
    <property type="term" value="F:monooxygenase activity"/>
    <property type="evidence" value="ECO:0007669"/>
    <property type="project" value="UniProtKB-KW"/>
</dbReference>
<dbReference type="InterPro" id="IPR036188">
    <property type="entry name" value="FAD/NAD-bd_sf"/>
</dbReference>
<dbReference type="Gene3D" id="3.30.9.30">
    <property type="match status" value="1"/>
</dbReference>